<dbReference type="Proteomes" id="UP000026714">
    <property type="component" value="Unassembled WGS sequence"/>
</dbReference>
<comment type="cofactor">
    <cofactor evidence="1">
        <name>Zn(2+)</name>
        <dbReference type="ChEBI" id="CHEBI:29105"/>
    </cofactor>
</comment>
<dbReference type="GO" id="GO:0006508">
    <property type="term" value="P:proteolysis"/>
    <property type="evidence" value="ECO:0007669"/>
    <property type="project" value="InterPro"/>
</dbReference>
<gene>
    <name evidence="6" type="ORF">X805_34250</name>
</gene>
<comment type="caution">
    <text evidence="6">The sequence shown here is derived from an EMBL/GenBank/DDBJ whole genome shotgun (WGS) entry which is preliminary data.</text>
</comment>
<dbReference type="eggNOG" id="COG0612">
    <property type="taxonomic scope" value="Bacteria"/>
</dbReference>
<dbReference type="InterPro" id="IPR011249">
    <property type="entry name" value="Metalloenz_LuxS/M16"/>
</dbReference>
<dbReference type="PANTHER" id="PTHR11851">
    <property type="entry name" value="METALLOPROTEASE"/>
    <property type="match status" value="1"/>
</dbReference>
<accession>A0A059KI71</accession>
<evidence type="ECO:0000313" key="7">
    <source>
        <dbReference type="Proteomes" id="UP000026714"/>
    </source>
</evidence>
<sequence length="438" mass="47536">MTHSLPRPACGDDDTEVLVLPNGVRILAVRPSHLASTNVSIYVRTGSRHESARLNGISHVVEHMAFKGTATRDCQQINLEAELLGAEVNAHTDKDHTAYHMRGLARDAATFVRMLGDIVRHGSFPEAELERERQVILQEYIEDEDDALSTAFKLFDEASFGKHALAQPVIGRRRNIERFSRDELTGYVARQYTGSNLVVAVSGPVDLQAVTREVEAVFGDMPAGTPNTVGAPSWVGGVKSKRQAGSSQTHLVAGFPLPDRFDPQAATGVMAAAVLGEGMSSPLLDRVRERLGLVYYAGCSADQSDLAGQFVLEASTTAEHLEACQDEIVTLLQAQAERVSDTDLLRARNQIAVRAVRQREGAQHRLETAALDLFALGRVRSGAEWLAALEAVDANAVRDCTRRMLAAPAAVAITGKVPAGTRERTEERMQRLRSTVTG</sequence>
<feature type="domain" description="Peptidase M16 C-terminal" evidence="5">
    <location>
        <begin position="179"/>
        <end position="350"/>
    </location>
</feature>
<dbReference type="InterPro" id="IPR007863">
    <property type="entry name" value="Peptidase_M16_C"/>
</dbReference>
<protein>
    <submittedName>
        <fullName evidence="6">Peptidase M16 domain-containing protein</fullName>
    </submittedName>
</protein>
<dbReference type="GO" id="GO:0046872">
    <property type="term" value="F:metal ion binding"/>
    <property type="evidence" value="ECO:0007669"/>
    <property type="project" value="InterPro"/>
</dbReference>
<dbReference type="InterPro" id="IPR011765">
    <property type="entry name" value="Pept_M16_N"/>
</dbReference>
<keyword evidence="7" id="KW-1185">Reference proteome</keyword>
<evidence type="ECO:0000256" key="1">
    <source>
        <dbReference type="ARBA" id="ARBA00001947"/>
    </source>
</evidence>
<dbReference type="PROSITE" id="PS00143">
    <property type="entry name" value="INSULINASE"/>
    <property type="match status" value="1"/>
</dbReference>
<dbReference type="PATRIC" id="fig|1286631.3.peg.3345"/>
<dbReference type="SUPFAM" id="SSF63411">
    <property type="entry name" value="LuxS/MPP-like metallohydrolase"/>
    <property type="match status" value="2"/>
</dbReference>
<proteinExistence type="inferred from homology"/>
<evidence type="ECO:0000259" key="4">
    <source>
        <dbReference type="Pfam" id="PF00675"/>
    </source>
</evidence>
<feature type="domain" description="Peptidase M16 N-terminal" evidence="4">
    <location>
        <begin position="35"/>
        <end position="171"/>
    </location>
</feature>
<dbReference type="RefSeq" id="WP_051632189.1">
    <property type="nucleotide sequence ID" value="NZ_AZRA01000104.1"/>
</dbReference>
<dbReference type="PANTHER" id="PTHR11851:SF49">
    <property type="entry name" value="MITOCHONDRIAL-PROCESSING PEPTIDASE SUBUNIT ALPHA"/>
    <property type="match status" value="1"/>
</dbReference>
<evidence type="ECO:0000256" key="3">
    <source>
        <dbReference type="RuleBase" id="RU004447"/>
    </source>
</evidence>
<dbReference type="InterPro" id="IPR001431">
    <property type="entry name" value="Pept_M16_Zn_BS"/>
</dbReference>
<dbReference type="Pfam" id="PF05193">
    <property type="entry name" value="Peptidase_M16_C"/>
    <property type="match status" value="1"/>
</dbReference>
<reference evidence="6 7" key="1">
    <citation type="journal article" date="2014" name="FEMS Microbiol. Ecol.">
        <title>Sphaerotilus natans encrusted with nanoball-shaped Fe(III) oxide minerals formed by nitrate-reducing mixotrophic Fe(II) oxidation.</title>
        <authorList>
            <person name="Park S."/>
            <person name="Kim D.H."/>
            <person name="Lee J.H."/>
            <person name="Hur H.G."/>
        </authorList>
    </citation>
    <scope>NUCLEOTIDE SEQUENCE [LARGE SCALE GENOMIC DNA]</scope>
    <source>
        <strain evidence="6 7">DSM 6575</strain>
    </source>
</reference>
<dbReference type="EMBL" id="AZRA01000104">
    <property type="protein sequence ID" value="KDB50919.1"/>
    <property type="molecule type" value="Genomic_DNA"/>
</dbReference>
<evidence type="ECO:0000256" key="2">
    <source>
        <dbReference type="ARBA" id="ARBA00007261"/>
    </source>
</evidence>
<dbReference type="Gene3D" id="3.30.830.10">
    <property type="entry name" value="Metalloenzyme, LuxS/M16 peptidase-like"/>
    <property type="match status" value="2"/>
</dbReference>
<organism evidence="6 7">
    <name type="scientific">Sphaerotilus natans subsp. natans DSM 6575</name>
    <dbReference type="NCBI Taxonomy" id="1286631"/>
    <lineage>
        <taxon>Bacteria</taxon>
        <taxon>Pseudomonadati</taxon>
        <taxon>Pseudomonadota</taxon>
        <taxon>Betaproteobacteria</taxon>
        <taxon>Burkholderiales</taxon>
        <taxon>Sphaerotilaceae</taxon>
        <taxon>Sphaerotilus</taxon>
    </lineage>
</organism>
<name>A0A059KI71_9BURK</name>
<dbReference type="InterPro" id="IPR050361">
    <property type="entry name" value="MPP/UQCRC_Complex"/>
</dbReference>
<evidence type="ECO:0000259" key="5">
    <source>
        <dbReference type="Pfam" id="PF05193"/>
    </source>
</evidence>
<dbReference type="STRING" id="34103.SAMN05421778_106104"/>
<dbReference type="AlphaFoldDB" id="A0A059KI71"/>
<evidence type="ECO:0000313" key="6">
    <source>
        <dbReference type="EMBL" id="KDB50919.1"/>
    </source>
</evidence>
<comment type="similarity">
    <text evidence="2 3">Belongs to the peptidase M16 family.</text>
</comment>
<dbReference type="Pfam" id="PF00675">
    <property type="entry name" value="Peptidase_M16"/>
    <property type="match status" value="1"/>
</dbReference>
<dbReference type="GO" id="GO:0004222">
    <property type="term" value="F:metalloendopeptidase activity"/>
    <property type="evidence" value="ECO:0007669"/>
    <property type="project" value="InterPro"/>
</dbReference>